<dbReference type="GO" id="GO:0006516">
    <property type="term" value="P:glycoprotein catabolic process"/>
    <property type="evidence" value="ECO:0007669"/>
    <property type="project" value="TreeGrafter"/>
</dbReference>
<evidence type="ECO:0000259" key="3">
    <source>
        <dbReference type="PROSITE" id="PS51114"/>
    </source>
</evidence>
<keyword evidence="5" id="KW-1185">Reference proteome</keyword>
<evidence type="ECO:0000256" key="2">
    <source>
        <dbReference type="SAM" id="SignalP"/>
    </source>
</evidence>
<feature type="chain" id="PRO_5035432954" description="FBA domain-containing protein" evidence="2">
    <location>
        <begin position="21"/>
        <end position="279"/>
    </location>
</feature>
<dbReference type="EMBL" id="KZ308148">
    <property type="protein sequence ID" value="KAG8222987.1"/>
    <property type="molecule type" value="Genomic_DNA"/>
</dbReference>
<feature type="compositionally biased region" description="Gly residues" evidence="1">
    <location>
        <begin position="59"/>
        <end position="68"/>
    </location>
</feature>
<dbReference type="SUPFAM" id="SSF49785">
    <property type="entry name" value="Galactose-binding domain-like"/>
    <property type="match status" value="1"/>
</dbReference>
<dbReference type="FunFam" id="2.60.120.260:FF:000012">
    <property type="entry name" value="F-box only protein 2"/>
    <property type="match status" value="1"/>
</dbReference>
<reference evidence="4" key="2">
    <citation type="submission" date="2017-10" db="EMBL/GenBank/DDBJ databases">
        <title>Ladona fulva Genome sequencing and assembly.</title>
        <authorList>
            <person name="Murali S."/>
            <person name="Richards S."/>
            <person name="Bandaranaike D."/>
            <person name="Bellair M."/>
            <person name="Blankenburg K."/>
            <person name="Chao H."/>
            <person name="Dinh H."/>
            <person name="Doddapaneni H."/>
            <person name="Dugan-Rocha S."/>
            <person name="Elkadiri S."/>
            <person name="Gnanaolivu R."/>
            <person name="Hernandez B."/>
            <person name="Skinner E."/>
            <person name="Javaid M."/>
            <person name="Lee S."/>
            <person name="Li M."/>
            <person name="Ming W."/>
            <person name="Munidasa M."/>
            <person name="Muniz J."/>
            <person name="Nguyen L."/>
            <person name="Hughes D."/>
            <person name="Osuji N."/>
            <person name="Pu L.-L."/>
            <person name="Puazo M."/>
            <person name="Qu C."/>
            <person name="Quiroz J."/>
            <person name="Raj R."/>
            <person name="Weissenberger G."/>
            <person name="Xin Y."/>
            <person name="Zou X."/>
            <person name="Han Y."/>
            <person name="Worley K."/>
            <person name="Muzny D."/>
            <person name="Gibbs R."/>
        </authorList>
    </citation>
    <scope>NUCLEOTIDE SEQUENCE</scope>
    <source>
        <strain evidence="4">Sampled in the wild</strain>
    </source>
</reference>
<sequence length="279" mass="30467">MDLWLILYVIIAYVIWLAIERCMRENEGDTDSGKEGGTGDESPGGGGKGDSGGDDTVDGGDGSSGGESEGSEEDTGDGVSEDDGEDHHSGNPWEKNLLKNNCGQDNFQYWKIMMNGGDGWSVEGVPIGVNPLPKTEEGNDNPDFGKNTGCFATGGDMCLKEQLIDLLEEGFTESELDSQPLIQISEWYACHPEKLGDYVLNVTLLSKEKRNMGHSSFYEDFSTLPRKEWHKVSKTFSEYGSGLRYVSFNHGGKSREKLPGHYGCRISGGVIKLVRTSEL</sequence>
<proteinExistence type="predicted"/>
<evidence type="ECO:0000313" key="4">
    <source>
        <dbReference type="EMBL" id="KAG8222987.1"/>
    </source>
</evidence>
<dbReference type="SMART" id="SM01198">
    <property type="entry name" value="FBA"/>
    <property type="match status" value="1"/>
</dbReference>
<dbReference type="Gene3D" id="2.60.120.260">
    <property type="entry name" value="Galactose-binding domain-like"/>
    <property type="match status" value="1"/>
</dbReference>
<evidence type="ECO:0000313" key="5">
    <source>
        <dbReference type="Proteomes" id="UP000792457"/>
    </source>
</evidence>
<gene>
    <name evidence="4" type="ORF">J437_LFUL002710</name>
</gene>
<dbReference type="GO" id="GO:0061630">
    <property type="term" value="F:ubiquitin protein ligase activity"/>
    <property type="evidence" value="ECO:0007669"/>
    <property type="project" value="TreeGrafter"/>
</dbReference>
<evidence type="ECO:0000256" key="1">
    <source>
        <dbReference type="SAM" id="MobiDB-lite"/>
    </source>
</evidence>
<feature type="compositionally biased region" description="Acidic residues" evidence="1">
    <location>
        <begin position="69"/>
        <end position="84"/>
    </location>
</feature>
<dbReference type="GO" id="GO:0036503">
    <property type="term" value="P:ERAD pathway"/>
    <property type="evidence" value="ECO:0007669"/>
    <property type="project" value="TreeGrafter"/>
</dbReference>
<dbReference type="InterPro" id="IPR008979">
    <property type="entry name" value="Galactose-bd-like_sf"/>
</dbReference>
<accession>A0A8K0JW56</accession>
<dbReference type="PANTHER" id="PTHR12125:SF5">
    <property type="entry name" value="F-BOX DOMAIN-CONTAINING PROTEIN"/>
    <property type="match status" value="1"/>
</dbReference>
<dbReference type="GO" id="GO:0005737">
    <property type="term" value="C:cytoplasm"/>
    <property type="evidence" value="ECO:0007669"/>
    <property type="project" value="TreeGrafter"/>
</dbReference>
<feature type="signal peptide" evidence="2">
    <location>
        <begin position="1"/>
        <end position="20"/>
    </location>
</feature>
<organism evidence="4 5">
    <name type="scientific">Ladona fulva</name>
    <name type="common">Scarce chaser dragonfly</name>
    <name type="synonym">Libellula fulva</name>
    <dbReference type="NCBI Taxonomy" id="123851"/>
    <lineage>
        <taxon>Eukaryota</taxon>
        <taxon>Metazoa</taxon>
        <taxon>Ecdysozoa</taxon>
        <taxon>Arthropoda</taxon>
        <taxon>Hexapoda</taxon>
        <taxon>Insecta</taxon>
        <taxon>Pterygota</taxon>
        <taxon>Palaeoptera</taxon>
        <taxon>Odonata</taxon>
        <taxon>Epiprocta</taxon>
        <taxon>Anisoptera</taxon>
        <taxon>Libelluloidea</taxon>
        <taxon>Libellulidae</taxon>
        <taxon>Ladona</taxon>
    </lineage>
</organism>
<reference evidence="4" key="1">
    <citation type="submission" date="2013-04" db="EMBL/GenBank/DDBJ databases">
        <authorList>
            <person name="Qu J."/>
            <person name="Murali S.C."/>
            <person name="Bandaranaike D."/>
            <person name="Bellair M."/>
            <person name="Blankenburg K."/>
            <person name="Chao H."/>
            <person name="Dinh H."/>
            <person name="Doddapaneni H."/>
            <person name="Downs B."/>
            <person name="Dugan-Rocha S."/>
            <person name="Elkadiri S."/>
            <person name="Gnanaolivu R.D."/>
            <person name="Hernandez B."/>
            <person name="Javaid M."/>
            <person name="Jayaseelan J.C."/>
            <person name="Lee S."/>
            <person name="Li M."/>
            <person name="Ming W."/>
            <person name="Munidasa M."/>
            <person name="Muniz J."/>
            <person name="Nguyen L."/>
            <person name="Ongeri F."/>
            <person name="Osuji N."/>
            <person name="Pu L.-L."/>
            <person name="Puazo M."/>
            <person name="Qu C."/>
            <person name="Quiroz J."/>
            <person name="Raj R."/>
            <person name="Weissenberger G."/>
            <person name="Xin Y."/>
            <person name="Zou X."/>
            <person name="Han Y."/>
            <person name="Richards S."/>
            <person name="Worley K."/>
            <person name="Muzny D."/>
            <person name="Gibbs R."/>
        </authorList>
    </citation>
    <scope>NUCLEOTIDE SEQUENCE</scope>
    <source>
        <strain evidence="4">Sampled in the wild</strain>
    </source>
</reference>
<dbReference type="InterPro" id="IPR007397">
    <property type="entry name" value="F-box-assoc_dom"/>
</dbReference>
<feature type="domain" description="FBA" evidence="3">
    <location>
        <begin position="87"/>
        <end position="275"/>
    </location>
</feature>
<protein>
    <recommendedName>
        <fullName evidence="3">FBA domain-containing protein</fullName>
    </recommendedName>
</protein>
<dbReference type="PROSITE" id="PS51114">
    <property type="entry name" value="FBA"/>
    <property type="match status" value="1"/>
</dbReference>
<comment type="caution">
    <text evidence="4">The sequence shown here is derived from an EMBL/GenBank/DDBJ whole genome shotgun (WGS) entry which is preliminary data.</text>
</comment>
<dbReference type="AlphaFoldDB" id="A0A8K0JW56"/>
<dbReference type="PANTHER" id="PTHR12125">
    <property type="entry name" value="F-BOX ONLY PROTEIN 6-LIKE PROTEIN"/>
    <property type="match status" value="1"/>
</dbReference>
<keyword evidence="2" id="KW-0732">Signal</keyword>
<dbReference type="OrthoDB" id="1107553at2759"/>
<dbReference type="InterPro" id="IPR039752">
    <property type="entry name" value="F-box_only"/>
</dbReference>
<dbReference type="Proteomes" id="UP000792457">
    <property type="component" value="Unassembled WGS sequence"/>
</dbReference>
<feature type="region of interest" description="Disordered" evidence="1">
    <location>
        <begin position="27"/>
        <end position="99"/>
    </location>
</feature>
<dbReference type="GO" id="GO:0019005">
    <property type="term" value="C:SCF ubiquitin ligase complex"/>
    <property type="evidence" value="ECO:0007669"/>
    <property type="project" value="TreeGrafter"/>
</dbReference>
<name>A0A8K0JW56_LADFU</name>
<dbReference type="Pfam" id="PF04300">
    <property type="entry name" value="FBA"/>
    <property type="match status" value="1"/>
</dbReference>
<dbReference type="GO" id="GO:0031146">
    <property type="term" value="P:SCF-dependent proteasomal ubiquitin-dependent protein catabolic process"/>
    <property type="evidence" value="ECO:0007669"/>
    <property type="project" value="TreeGrafter"/>
</dbReference>